<dbReference type="RefSeq" id="WP_080919791.1">
    <property type="nucleotide sequence ID" value="NZ_MDET01000016.1"/>
</dbReference>
<gene>
    <name evidence="3" type="ORF">BFN67_18265</name>
</gene>
<comment type="caution">
    <text evidence="3">The sequence shown here is derived from an EMBL/GenBank/DDBJ whole genome shotgun (WGS) entry which is preliminary data.</text>
</comment>
<dbReference type="Gene3D" id="1.20.5.780">
    <property type="entry name" value="Single helix bin"/>
    <property type="match status" value="1"/>
</dbReference>
<dbReference type="PANTHER" id="PTHR35401">
    <property type="entry name" value="COPG FAMILY HELIX-TURN-HELIX PROTEIN-RELATED-RELATED"/>
    <property type="match status" value="1"/>
</dbReference>
<keyword evidence="4" id="KW-1185">Reference proteome</keyword>
<dbReference type="STRING" id="1873176.BFN67_18265"/>
<comment type="similarity">
    <text evidence="2">Belongs to the TacA antitoxin family.</text>
</comment>
<protein>
    <submittedName>
        <fullName evidence="3">Uncharacterized protein</fullName>
    </submittedName>
</protein>
<evidence type="ECO:0000256" key="2">
    <source>
        <dbReference type="ARBA" id="ARBA00049988"/>
    </source>
</evidence>
<dbReference type="Proteomes" id="UP000191905">
    <property type="component" value="Unassembled WGS sequence"/>
</dbReference>
<evidence type="ECO:0000256" key="1">
    <source>
        <dbReference type="ARBA" id="ARBA00022649"/>
    </source>
</evidence>
<proteinExistence type="inferred from homology"/>
<dbReference type="GO" id="GO:0006355">
    <property type="term" value="P:regulation of DNA-templated transcription"/>
    <property type="evidence" value="ECO:0007669"/>
    <property type="project" value="InterPro"/>
</dbReference>
<dbReference type="Pfam" id="PF08681">
    <property type="entry name" value="TacA1"/>
    <property type="match status" value="1"/>
</dbReference>
<evidence type="ECO:0000313" key="4">
    <source>
        <dbReference type="Proteomes" id="UP000191905"/>
    </source>
</evidence>
<reference evidence="3 4" key="1">
    <citation type="journal article" date="2016" name="Int. J. Syst. Evol. Microbiol.">
        <title>Pseudaminobacter manganicus sp. nov., isolated from sludge of a manganese mine.</title>
        <authorList>
            <person name="Li J."/>
            <person name="Huang J."/>
            <person name="Liao S."/>
            <person name="Wang G."/>
        </authorList>
    </citation>
    <scope>NUCLEOTIDE SEQUENCE [LARGE SCALE GENOMIC DNA]</scope>
    <source>
        <strain evidence="3 4">JH-7</strain>
    </source>
</reference>
<name>A0A1V8RQG9_9HYPH</name>
<dbReference type="OrthoDB" id="6460605at2"/>
<dbReference type="AlphaFoldDB" id="A0A1V8RQG9"/>
<keyword evidence="1" id="KW-1277">Toxin-antitoxin system</keyword>
<evidence type="ECO:0000313" key="3">
    <source>
        <dbReference type="EMBL" id="OQM75384.1"/>
    </source>
</evidence>
<sequence>MPRGAVSDSQRMSFRIKPADKAMILRATEIAGAAGITDFVLRTVLEASRDIIERNDRIVLSERDTLKVLEALENPPAPNEKMIAAARALPADL</sequence>
<dbReference type="SUPFAM" id="SSF47598">
    <property type="entry name" value="Ribbon-helix-helix"/>
    <property type="match status" value="1"/>
</dbReference>
<dbReference type="InterPro" id="IPR014795">
    <property type="entry name" value="TacA_1-like"/>
</dbReference>
<dbReference type="InterPro" id="IPR010985">
    <property type="entry name" value="Ribbon_hlx_hlx"/>
</dbReference>
<dbReference type="EMBL" id="MDET01000016">
    <property type="protein sequence ID" value="OQM75384.1"/>
    <property type="molecule type" value="Genomic_DNA"/>
</dbReference>
<dbReference type="PANTHER" id="PTHR35401:SF2">
    <property type="entry name" value="ABC-TYPE TRANSPORT SYSTEM"/>
    <property type="match status" value="1"/>
</dbReference>
<accession>A0A1V8RQG9</accession>
<organism evidence="3 4">
    <name type="scientific">Manganibacter manganicus</name>
    <dbReference type="NCBI Taxonomy" id="1873176"/>
    <lineage>
        <taxon>Bacteria</taxon>
        <taxon>Pseudomonadati</taxon>
        <taxon>Pseudomonadota</taxon>
        <taxon>Alphaproteobacteria</taxon>
        <taxon>Hyphomicrobiales</taxon>
        <taxon>Phyllobacteriaceae</taxon>
        <taxon>Manganibacter</taxon>
    </lineage>
</organism>